<comment type="catalytic activity">
    <reaction evidence="13 15">
        <text>a beta-D-Man-(1-&gt;4)-beta-D-GlcNAc-(1-&gt;4)-alpha-D-GlcNAc-diphospho-di-trans,poly-cis-dolichol + GDP-alpha-D-mannose = an alpha-D-Man-(1-&gt;3)-beta-D-Man-(1-&gt;4)-beta-D-GlcNAc-(1-&gt;4)-alpha-D-GlcNAc-diphospho-di-trans,poly-cis-dolichol + GDP + H(+)</text>
        <dbReference type="Rhea" id="RHEA:29515"/>
        <dbReference type="Rhea" id="RHEA-COMP:19511"/>
        <dbReference type="Rhea" id="RHEA-COMP:19513"/>
        <dbReference type="ChEBI" id="CHEBI:15378"/>
        <dbReference type="ChEBI" id="CHEBI:57527"/>
        <dbReference type="ChEBI" id="CHEBI:58189"/>
        <dbReference type="ChEBI" id="CHEBI:58472"/>
        <dbReference type="ChEBI" id="CHEBI:132510"/>
        <dbReference type="EC" id="2.4.1.132"/>
    </reaction>
    <physiologicalReaction direction="left-to-right" evidence="13 15">
        <dbReference type="Rhea" id="RHEA:29516"/>
    </physiologicalReaction>
</comment>
<dbReference type="GO" id="GO:0004378">
    <property type="term" value="F:GDP-Man:Man(1)GlcNAc(2)-PP-Dol alpha-1,3-mannosyltransferase activity"/>
    <property type="evidence" value="ECO:0007669"/>
    <property type="project" value="UniProtKB-UniRule"/>
</dbReference>
<evidence type="ECO:0000256" key="13">
    <source>
        <dbReference type="ARBA" id="ARBA00045103"/>
    </source>
</evidence>
<dbReference type="InterPro" id="IPR027054">
    <property type="entry name" value="ALG2"/>
</dbReference>
<dbReference type="Pfam" id="PF13439">
    <property type="entry name" value="Glyco_transf_4"/>
    <property type="match status" value="1"/>
</dbReference>
<organism evidence="18 19">
    <name type="scientific">Cyberlindnera jadinii (strain ATCC 18201 / CBS 1600 / BCRC 20928 / JCM 3617 / NBRC 0987 / NRRL Y-1542)</name>
    <name type="common">Torula yeast</name>
    <name type="synonym">Candida utilis</name>
    <dbReference type="NCBI Taxonomy" id="983966"/>
    <lineage>
        <taxon>Eukaryota</taxon>
        <taxon>Fungi</taxon>
        <taxon>Dikarya</taxon>
        <taxon>Ascomycota</taxon>
        <taxon>Saccharomycotina</taxon>
        <taxon>Saccharomycetes</taxon>
        <taxon>Phaffomycetales</taxon>
        <taxon>Phaffomycetaceae</taxon>
        <taxon>Cyberlindnera</taxon>
    </lineage>
</organism>
<keyword evidence="10 15" id="KW-0256">Endoplasmic reticulum</keyword>
<dbReference type="PANTHER" id="PTHR45918:SF1">
    <property type="entry name" value="ALPHA-1,3_1,6-MANNOSYLTRANSFERASE ALG2"/>
    <property type="match status" value="1"/>
</dbReference>
<keyword evidence="12 15" id="KW-0472">Membrane</keyword>
<reference evidence="19" key="1">
    <citation type="journal article" date="2015" name="J. Biotechnol.">
        <title>The structure of the Cyberlindnera jadinii genome and its relation to Candida utilis analyzed by the occurrence of single nucleotide polymorphisms.</title>
        <authorList>
            <person name="Rupp O."/>
            <person name="Brinkrolf K."/>
            <person name="Buerth C."/>
            <person name="Kunigo M."/>
            <person name="Schneider J."/>
            <person name="Jaenicke S."/>
            <person name="Goesmann A."/>
            <person name="Puehler A."/>
            <person name="Jaeger K.-E."/>
            <person name="Ernst J.F."/>
        </authorList>
    </citation>
    <scope>NUCLEOTIDE SEQUENCE [LARGE SCALE GENOMIC DNA]</scope>
    <source>
        <strain evidence="19">ATCC 18201 / CBS 1600 / BCRC 20928 / JCM 3617 / NBRC 0987 / NRRL Y-1542</strain>
    </source>
</reference>
<evidence type="ECO:0000259" key="17">
    <source>
        <dbReference type="Pfam" id="PF13439"/>
    </source>
</evidence>
<evidence type="ECO:0000256" key="14">
    <source>
        <dbReference type="ARBA" id="ARBA00045104"/>
    </source>
</evidence>
<protein>
    <recommendedName>
        <fullName evidence="6 15">Alpha-1,3/1,6-mannosyltransferase ALG2</fullName>
        <ecNumber evidence="5 15">2.4.1.132</ecNumber>
        <ecNumber evidence="4 15">2.4.1.257</ecNumber>
    </recommendedName>
    <alternativeName>
        <fullName evidence="15">GDP-Man:Man(1)GlcNAc(2)-PP-Dol alpha-1,3-mannosyltransferase</fullName>
    </alternativeName>
</protein>
<comment type="similarity">
    <text evidence="15">Belongs to the glycosyltransferase group 1 family.</text>
</comment>
<dbReference type="Pfam" id="PF00534">
    <property type="entry name" value="Glycos_transf_1"/>
    <property type="match status" value="1"/>
</dbReference>
<evidence type="ECO:0000256" key="10">
    <source>
        <dbReference type="ARBA" id="ARBA00022824"/>
    </source>
</evidence>
<evidence type="ECO:0000313" key="19">
    <source>
        <dbReference type="Proteomes" id="UP000038830"/>
    </source>
</evidence>
<dbReference type="GO" id="GO:0102704">
    <property type="term" value="F:GDP-Man:Man(2)GlcNAc(2)-PP-Dol alpha-1,6-mannosyltransferase activity"/>
    <property type="evidence" value="ECO:0007669"/>
    <property type="project" value="UniProtKB-UniRule"/>
</dbReference>
<dbReference type="UniPathway" id="UPA00378"/>
<evidence type="ECO:0000256" key="4">
    <source>
        <dbReference type="ARBA" id="ARBA00011969"/>
    </source>
</evidence>
<dbReference type="PANTHER" id="PTHR45918">
    <property type="entry name" value="ALPHA-1,3/1,6-MANNOSYLTRANSFERASE ALG2"/>
    <property type="match status" value="1"/>
</dbReference>
<name>A0A0H5BZ01_CYBJN</name>
<evidence type="ECO:0000256" key="15">
    <source>
        <dbReference type="RuleBase" id="RU367136"/>
    </source>
</evidence>
<feature type="domain" description="Glycosyltransferase subfamily 4-like N-terminal" evidence="17">
    <location>
        <begin position="12"/>
        <end position="194"/>
    </location>
</feature>
<dbReference type="SUPFAM" id="SSF53756">
    <property type="entry name" value="UDP-Glycosyltransferase/glycogen phosphorylase"/>
    <property type="match status" value="1"/>
</dbReference>
<dbReference type="InterPro" id="IPR001296">
    <property type="entry name" value="Glyco_trans_1"/>
</dbReference>
<keyword evidence="8 15" id="KW-0808">Transferase</keyword>
<comment type="function">
    <text evidence="1 15">Mannosylates Man(2)GlcNAc(2)-dolichol diphosphate and Man(1)GlcNAc(2)-dolichol diphosphate to form Man(3)GlcNAc(2)-dolichol diphosphate.</text>
</comment>
<accession>A0A0H5BZ01</accession>
<evidence type="ECO:0000256" key="11">
    <source>
        <dbReference type="ARBA" id="ARBA00022989"/>
    </source>
</evidence>
<evidence type="ECO:0000256" key="2">
    <source>
        <dbReference type="ARBA" id="ARBA00004586"/>
    </source>
</evidence>
<dbReference type="EMBL" id="CDQK01000001">
    <property type="protein sequence ID" value="CEP20621.1"/>
    <property type="molecule type" value="Genomic_DNA"/>
</dbReference>
<dbReference type="InterPro" id="IPR028098">
    <property type="entry name" value="Glyco_trans_4-like_N"/>
</dbReference>
<gene>
    <name evidence="18" type="primary">ALG2</name>
    <name evidence="18" type="ORF">BN1211_0529</name>
</gene>
<dbReference type="Proteomes" id="UP000038830">
    <property type="component" value="Unassembled WGS sequence"/>
</dbReference>
<evidence type="ECO:0000256" key="3">
    <source>
        <dbReference type="ARBA" id="ARBA00004922"/>
    </source>
</evidence>
<evidence type="ECO:0000256" key="12">
    <source>
        <dbReference type="ARBA" id="ARBA00023136"/>
    </source>
</evidence>
<evidence type="ECO:0000313" key="18">
    <source>
        <dbReference type="EMBL" id="CEP20621.1"/>
    </source>
</evidence>
<keyword evidence="7 15" id="KW-0328">Glycosyltransferase</keyword>
<dbReference type="EC" id="2.4.1.257" evidence="4 15"/>
<dbReference type="Gene3D" id="3.40.50.2000">
    <property type="entry name" value="Glycogen Phosphorylase B"/>
    <property type="match status" value="2"/>
</dbReference>
<comment type="catalytic activity">
    <reaction evidence="14 15">
        <text>an alpha-D-Man-(1-&gt;3)-beta-D-Man-(1-&gt;4)-beta-D-GlcNAc-(1-&gt;4)-alpha-D-GlcNAc-diphospho-di-trans,poly-cis-dolichol + GDP-alpha-D-mannose = an alpha-D-Man-(1-&gt;3)-[alpha-D-Man-(1-&gt;6)]-beta-D-Man-(1-&gt;4)-beta-D-GlcNAc-(1-&gt;4)-alpha-D-GlcNAc-diphospho-di-trans,poly-cis-dolichol + GDP + H(+)</text>
        <dbReference type="Rhea" id="RHEA:29519"/>
        <dbReference type="Rhea" id="RHEA-COMP:19513"/>
        <dbReference type="Rhea" id="RHEA-COMP:19515"/>
        <dbReference type="ChEBI" id="CHEBI:15378"/>
        <dbReference type="ChEBI" id="CHEBI:57527"/>
        <dbReference type="ChEBI" id="CHEBI:58189"/>
        <dbReference type="ChEBI" id="CHEBI:132510"/>
        <dbReference type="ChEBI" id="CHEBI:132511"/>
        <dbReference type="EC" id="2.4.1.257"/>
    </reaction>
    <physiologicalReaction direction="left-to-right" evidence="14 15">
        <dbReference type="Rhea" id="RHEA:29520"/>
    </physiologicalReaction>
</comment>
<evidence type="ECO:0000256" key="9">
    <source>
        <dbReference type="ARBA" id="ARBA00022692"/>
    </source>
</evidence>
<comment type="pathway">
    <text evidence="3 15">Protein modification; protein glycosylation.</text>
</comment>
<evidence type="ECO:0000259" key="16">
    <source>
        <dbReference type="Pfam" id="PF00534"/>
    </source>
</evidence>
<dbReference type="AlphaFoldDB" id="A0A0H5BZ01"/>
<keyword evidence="11 15" id="KW-1133">Transmembrane helix</keyword>
<comment type="subcellular location">
    <subcellularLocation>
        <location evidence="2 15">Endoplasmic reticulum membrane</location>
    </subcellularLocation>
</comment>
<feature type="domain" description="Glycosyl transferase family 1" evidence="16">
    <location>
        <begin position="212"/>
        <end position="392"/>
    </location>
</feature>
<dbReference type="GO" id="GO:0005789">
    <property type="term" value="C:endoplasmic reticulum membrane"/>
    <property type="evidence" value="ECO:0007669"/>
    <property type="project" value="UniProtKB-SubCell"/>
</dbReference>
<evidence type="ECO:0000256" key="7">
    <source>
        <dbReference type="ARBA" id="ARBA00022676"/>
    </source>
</evidence>
<dbReference type="CDD" id="cd03805">
    <property type="entry name" value="GT4_ALG2-like"/>
    <property type="match status" value="1"/>
</dbReference>
<sequence>MKIAFIHPDLGIGGAERLIVDAAVGLQEEGHKVKIFTSHCDKTHCFEEISKDEVKVQVYGDFLPTSFCGRFKIVFASLRQLFLLMMLVINGEISEYDFFIVDQLSFCLPLLHMFHDSRARIMFYCHFPDQKLARHDSLLRKLYRLPFDLYEQFSMSAADAVVVNSNFTKSVYDDTFSFLKDVKPPGTIYPCVDLTEPEFNQEVKTLHKNVMGDDKFVLSVNRFEVKKNVELAIESYAKFAMGTEQKGVKLVIAGGYDNLVEENKTYLVHLEKLVEQSGLKFYTLFQKTYSELVEEPVDVEYDVLFLPSVPSNYKDYLLSKAELLLYTPSLEHFGIVPLEAMKLGTPVLAVNNGGPTETVVPLDKSPELGTGWLEPSDSDVWSKRIGESLSLNKAKVSQNGMERVKSKFSRKVMTQEIEKTMLRLFKSRYQRYSWENLMMLWKLPVFFILRKYYELPALYVWILGAITFLPPSFFQLIAIFAVTCVYYAEPHWFEFFD</sequence>
<dbReference type="EC" id="2.4.1.132" evidence="5 15"/>
<keyword evidence="9 15" id="KW-0812">Transmembrane</keyword>
<feature type="transmembrane region" description="Helical" evidence="15">
    <location>
        <begin position="459"/>
        <end position="488"/>
    </location>
</feature>
<evidence type="ECO:0000256" key="5">
    <source>
        <dbReference type="ARBA" id="ARBA00012649"/>
    </source>
</evidence>
<evidence type="ECO:0000256" key="1">
    <source>
        <dbReference type="ARBA" id="ARBA00003142"/>
    </source>
</evidence>
<evidence type="ECO:0000256" key="8">
    <source>
        <dbReference type="ARBA" id="ARBA00022679"/>
    </source>
</evidence>
<proteinExistence type="inferred from homology"/>
<evidence type="ECO:0000256" key="6">
    <source>
        <dbReference type="ARBA" id="ARBA00019218"/>
    </source>
</evidence>